<protein>
    <submittedName>
        <fullName evidence="1">Uncharacterized protein</fullName>
    </submittedName>
</protein>
<evidence type="ECO:0000313" key="1">
    <source>
        <dbReference type="EMBL" id="GIN20527.1"/>
    </source>
</evidence>
<reference evidence="1 2" key="1">
    <citation type="submission" date="2021-03" db="EMBL/GenBank/DDBJ databases">
        <title>Antimicrobial resistance genes in bacteria isolated from Japanese honey, and their potential for conferring macrolide and lincosamide resistance in the American foulbrood pathogen Paenibacillus larvae.</title>
        <authorList>
            <person name="Okamoto M."/>
            <person name="Kumagai M."/>
            <person name="Kanamori H."/>
            <person name="Takamatsu D."/>
        </authorList>
    </citation>
    <scope>NUCLEOTIDE SEQUENCE [LARGE SCALE GENOMIC DNA]</scope>
    <source>
        <strain evidence="1 2">J1TS3</strain>
    </source>
</reference>
<accession>A0ABQ4K460</accession>
<dbReference type="EMBL" id="BOQT01000004">
    <property type="protein sequence ID" value="GIN20527.1"/>
    <property type="molecule type" value="Genomic_DNA"/>
</dbReference>
<proteinExistence type="predicted"/>
<name>A0ABQ4K460_9BACI</name>
<sequence length="114" mass="13327">MQEKSVASTVTSLCGVCATYSFMYCEEEKFLYDVGRMQIFKPEPQFDYENGICVIYLTENFFNYIVAKKYVEKLKSEMKSSVINKEVISENSAKNTREGWKSTLLRRIKGRKLF</sequence>
<gene>
    <name evidence="1" type="ORF">J1TS3_16610</name>
</gene>
<dbReference type="Proteomes" id="UP000680279">
    <property type="component" value="Unassembled WGS sequence"/>
</dbReference>
<organism evidence="1 2">
    <name type="scientific">Siminovitchia fordii</name>
    <dbReference type="NCBI Taxonomy" id="254759"/>
    <lineage>
        <taxon>Bacteria</taxon>
        <taxon>Bacillati</taxon>
        <taxon>Bacillota</taxon>
        <taxon>Bacilli</taxon>
        <taxon>Bacillales</taxon>
        <taxon>Bacillaceae</taxon>
        <taxon>Siminovitchia</taxon>
    </lineage>
</organism>
<evidence type="ECO:0000313" key="2">
    <source>
        <dbReference type="Proteomes" id="UP000680279"/>
    </source>
</evidence>
<comment type="caution">
    <text evidence="1">The sequence shown here is derived from an EMBL/GenBank/DDBJ whole genome shotgun (WGS) entry which is preliminary data.</text>
</comment>
<keyword evidence="2" id="KW-1185">Reference proteome</keyword>